<proteinExistence type="predicted"/>
<keyword evidence="2" id="KW-1185">Reference proteome</keyword>
<gene>
    <name evidence="1" type="ORF">SAMN02745190_01651</name>
</gene>
<reference evidence="1 2" key="1">
    <citation type="submission" date="2016-11" db="EMBL/GenBank/DDBJ databases">
        <authorList>
            <person name="Jaros S."/>
            <person name="Januszkiewicz K."/>
            <person name="Wedrychowicz H."/>
        </authorList>
    </citation>
    <scope>NUCLEOTIDE SEQUENCE [LARGE SCALE GENOMIC DNA]</scope>
    <source>
        <strain evidence="1 2">DSM 10502</strain>
    </source>
</reference>
<evidence type="ECO:0000313" key="2">
    <source>
        <dbReference type="Proteomes" id="UP000184404"/>
    </source>
</evidence>
<dbReference type="EMBL" id="FQUG01000006">
    <property type="protein sequence ID" value="SHF01508.1"/>
    <property type="molecule type" value="Genomic_DNA"/>
</dbReference>
<accession>A0A1M4Y721</accession>
<dbReference type="AlphaFoldDB" id="A0A1M4Y721"/>
<protein>
    <submittedName>
        <fullName evidence="1">Uncharacterized protein</fullName>
    </submittedName>
</protein>
<sequence length="52" mass="6065">MVTREEFYSIEKKLSAMYKKLSKAKTPEEVGAIYKETYPELPEKVIKSLMAH</sequence>
<name>A0A1M4Y721_9FIRM</name>
<dbReference type="STRING" id="1123243.SAMN02745190_01651"/>
<evidence type="ECO:0000313" key="1">
    <source>
        <dbReference type="EMBL" id="SHF01508.1"/>
    </source>
</evidence>
<organism evidence="1 2">
    <name type="scientific">Schwartzia succinivorans DSM 10502</name>
    <dbReference type="NCBI Taxonomy" id="1123243"/>
    <lineage>
        <taxon>Bacteria</taxon>
        <taxon>Bacillati</taxon>
        <taxon>Bacillota</taxon>
        <taxon>Negativicutes</taxon>
        <taxon>Selenomonadales</taxon>
        <taxon>Selenomonadaceae</taxon>
        <taxon>Schwartzia</taxon>
    </lineage>
</organism>
<dbReference type="RefSeq" id="WP_159430495.1">
    <property type="nucleotide sequence ID" value="NZ_FQUG01000006.1"/>
</dbReference>
<dbReference type="Proteomes" id="UP000184404">
    <property type="component" value="Unassembled WGS sequence"/>
</dbReference>